<evidence type="ECO:0000256" key="8">
    <source>
        <dbReference type="ARBA" id="ARBA00022989"/>
    </source>
</evidence>
<organism evidence="15">
    <name type="scientific">Corethron hystrix</name>
    <dbReference type="NCBI Taxonomy" id="216773"/>
    <lineage>
        <taxon>Eukaryota</taxon>
        <taxon>Sar</taxon>
        <taxon>Stramenopiles</taxon>
        <taxon>Ochrophyta</taxon>
        <taxon>Bacillariophyta</taxon>
        <taxon>Coscinodiscophyceae</taxon>
        <taxon>Corethrophycidae</taxon>
        <taxon>Corethrales</taxon>
        <taxon>Corethraceae</taxon>
        <taxon>Corethron</taxon>
    </lineage>
</organism>
<keyword evidence="3 12" id="KW-0813">Transport</keyword>
<gene>
    <name evidence="15" type="ORF">CHYS00102_LOCUS29039</name>
</gene>
<evidence type="ECO:0000313" key="15">
    <source>
        <dbReference type="EMBL" id="CAD8901820.1"/>
    </source>
</evidence>
<dbReference type="CDD" id="cd07521">
    <property type="entry name" value="HAD_FCP1-like"/>
    <property type="match status" value="1"/>
</dbReference>
<keyword evidence="11" id="KW-0472">Membrane</keyword>
<dbReference type="InterPro" id="IPR023214">
    <property type="entry name" value="HAD_sf"/>
</dbReference>
<dbReference type="InterPro" id="IPR004274">
    <property type="entry name" value="FCP1_dom"/>
</dbReference>
<dbReference type="GO" id="GO:0015031">
    <property type="term" value="P:protein transport"/>
    <property type="evidence" value="ECO:0007669"/>
    <property type="project" value="UniProtKB-KW"/>
</dbReference>
<comment type="subunit">
    <text evidence="12">Component of the TIM23 complex.</text>
</comment>
<protein>
    <recommendedName>
        <fullName evidence="12">Mitochondrial import inner membrane translocase subunit TIM50</fullName>
    </recommendedName>
</protein>
<evidence type="ECO:0000256" key="2">
    <source>
        <dbReference type="ARBA" id="ARBA00006344"/>
    </source>
</evidence>
<feature type="domain" description="FCP1 homology" evidence="14">
    <location>
        <begin position="172"/>
        <end position="317"/>
    </location>
</feature>
<evidence type="ECO:0000256" key="7">
    <source>
        <dbReference type="ARBA" id="ARBA00022946"/>
    </source>
</evidence>
<dbReference type="SMART" id="SM00577">
    <property type="entry name" value="CPDc"/>
    <property type="match status" value="1"/>
</dbReference>
<keyword evidence="8" id="KW-1133">Transmembrane helix</keyword>
<keyword evidence="6 12" id="KW-0653">Protein transport</keyword>
<dbReference type="PANTHER" id="PTHR12210">
    <property type="entry name" value="DULLARD PROTEIN PHOSPHATASE"/>
    <property type="match status" value="1"/>
</dbReference>
<feature type="region of interest" description="Disordered" evidence="13">
    <location>
        <begin position="365"/>
        <end position="392"/>
    </location>
</feature>
<dbReference type="SUPFAM" id="SSF56784">
    <property type="entry name" value="HAD-like"/>
    <property type="match status" value="1"/>
</dbReference>
<sequence length="471" mass="52573">MIASKIVAVSRTTLPFHIHRLRLRPAAGALLCTVRAPFCGITRTLTSSTSASSTVSASAPLSLSARRANRASNRAARAATAAQNAINSASSTGSASAPPAVSSGILWNSAIIIPSALIGWYIFSKDDKNSIPVRLLEFSGFNKMWDNATEGFTKPHADKLLPDWPMPNVPPDLPCPHTLVLDLENTLVSSTWDRKHGWRHAKRPGVDQFLRKMAQYYEIVLYTSTIQGVAEPVIQNLDKQQAIMHALYRESTRFIDGVHVKDLSSLNRNVKKIIAIDNDEKALQLHPDNLIRVKPYTDPRNRTDDTLEKIMPILIEIVNKGYDDIPAILRQYRGMDADEIVEHYQSRVDEIRKNRDQIYSSGLGWLNQRRNNPMPEPELPPASSSMRPSGTPAITSKDLVGDAPLGFENGKEIALGTGSAVSWFQTRQKEKQEQEQRKMEKWNEVMLKRQKDIVEKAAKTKEKREGKLQAA</sequence>
<feature type="compositionally biased region" description="Polar residues" evidence="13">
    <location>
        <begin position="382"/>
        <end position="392"/>
    </location>
</feature>
<name>A0A7S1G064_9STRA</name>
<evidence type="ECO:0000256" key="6">
    <source>
        <dbReference type="ARBA" id="ARBA00022927"/>
    </source>
</evidence>
<comment type="function">
    <text evidence="12">Essential component of the TIM23 complex, a complex that mediates the translocation of transit peptide-containing proteins across the mitochondrial inner membrane.</text>
</comment>
<evidence type="ECO:0000256" key="4">
    <source>
        <dbReference type="ARBA" id="ARBA00022692"/>
    </source>
</evidence>
<keyword evidence="5" id="KW-0999">Mitochondrion inner membrane</keyword>
<evidence type="ECO:0000256" key="3">
    <source>
        <dbReference type="ARBA" id="ARBA00022448"/>
    </source>
</evidence>
<dbReference type="Gene3D" id="3.40.50.1000">
    <property type="entry name" value="HAD superfamily/HAD-like"/>
    <property type="match status" value="1"/>
</dbReference>
<dbReference type="AlphaFoldDB" id="A0A7S1G064"/>
<evidence type="ECO:0000256" key="9">
    <source>
        <dbReference type="ARBA" id="ARBA00023010"/>
    </source>
</evidence>
<dbReference type="GO" id="GO:0005744">
    <property type="term" value="C:TIM23 mitochondrial import inner membrane translocase complex"/>
    <property type="evidence" value="ECO:0007669"/>
    <property type="project" value="UniProtKB-UniRule"/>
</dbReference>
<dbReference type="EMBL" id="HBFR01039729">
    <property type="protein sequence ID" value="CAD8901820.1"/>
    <property type="molecule type" value="Transcribed_RNA"/>
</dbReference>
<dbReference type="InterPro" id="IPR050365">
    <property type="entry name" value="TIM50"/>
</dbReference>
<keyword evidence="10 12" id="KW-0496">Mitochondrion</keyword>
<dbReference type="PROSITE" id="PS50969">
    <property type="entry name" value="FCP1"/>
    <property type="match status" value="1"/>
</dbReference>
<dbReference type="InterPro" id="IPR036412">
    <property type="entry name" value="HAD-like_sf"/>
</dbReference>
<reference evidence="15" key="1">
    <citation type="submission" date="2021-01" db="EMBL/GenBank/DDBJ databases">
        <authorList>
            <person name="Corre E."/>
            <person name="Pelletier E."/>
            <person name="Niang G."/>
            <person name="Scheremetjew M."/>
            <person name="Finn R."/>
            <person name="Kale V."/>
            <person name="Holt S."/>
            <person name="Cochrane G."/>
            <person name="Meng A."/>
            <person name="Brown T."/>
            <person name="Cohen L."/>
        </authorList>
    </citation>
    <scope>NUCLEOTIDE SEQUENCE</scope>
    <source>
        <strain evidence="15">308</strain>
    </source>
</reference>
<evidence type="ECO:0000256" key="1">
    <source>
        <dbReference type="ARBA" id="ARBA00004434"/>
    </source>
</evidence>
<dbReference type="FunFam" id="3.40.50.1000:FF:000019">
    <property type="entry name" value="Mitochondrial import inner membrane translocase subunit TIM50"/>
    <property type="match status" value="1"/>
</dbReference>
<keyword evidence="9 12" id="KW-0811">Translocation</keyword>
<dbReference type="Pfam" id="PF03031">
    <property type="entry name" value="NIF"/>
    <property type="match status" value="1"/>
</dbReference>
<comment type="subcellular location">
    <subcellularLocation>
        <location evidence="1 12">Mitochondrion inner membrane</location>
        <topology evidence="1 12">Single-pass membrane protein</topology>
    </subcellularLocation>
</comment>
<keyword evidence="4" id="KW-0812">Transmembrane</keyword>
<evidence type="ECO:0000256" key="10">
    <source>
        <dbReference type="ARBA" id="ARBA00023128"/>
    </source>
</evidence>
<evidence type="ECO:0000256" key="5">
    <source>
        <dbReference type="ARBA" id="ARBA00022792"/>
    </source>
</evidence>
<evidence type="ECO:0000256" key="12">
    <source>
        <dbReference type="RuleBase" id="RU365079"/>
    </source>
</evidence>
<proteinExistence type="inferred from homology"/>
<evidence type="ECO:0000259" key="14">
    <source>
        <dbReference type="PROSITE" id="PS50969"/>
    </source>
</evidence>
<evidence type="ECO:0000256" key="13">
    <source>
        <dbReference type="SAM" id="MobiDB-lite"/>
    </source>
</evidence>
<comment type="similarity">
    <text evidence="2 12">Belongs to the TIM50 family.</text>
</comment>
<keyword evidence="7 12" id="KW-0809">Transit peptide</keyword>
<evidence type="ECO:0000256" key="11">
    <source>
        <dbReference type="ARBA" id="ARBA00023136"/>
    </source>
</evidence>
<accession>A0A7S1G064</accession>